<evidence type="ECO:0000256" key="1">
    <source>
        <dbReference type="SAM" id="MobiDB-lite"/>
    </source>
</evidence>
<dbReference type="EMBL" id="SRLO01000525">
    <property type="protein sequence ID" value="TNN53139.1"/>
    <property type="molecule type" value="Genomic_DNA"/>
</dbReference>
<protein>
    <submittedName>
        <fullName evidence="2">Uncharacterized protein</fullName>
    </submittedName>
</protein>
<feature type="region of interest" description="Disordered" evidence="1">
    <location>
        <begin position="1"/>
        <end position="24"/>
    </location>
</feature>
<keyword evidence="3" id="KW-1185">Reference proteome</keyword>
<gene>
    <name evidence="2" type="ORF">EYF80_036658</name>
</gene>
<organism evidence="2 3">
    <name type="scientific">Liparis tanakae</name>
    <name type="common">Tanaka's snailfish</name>
    <dbReference type="NCBI Taxonomy" id="230148"/>
    <lineage>
        <taxon>Eukaryota</taxon>
        <taxon>Metazoa</taxon>
        <taxon>Chordata</taxon>
        <taxon>Craniata</taxon>
        <taxon>Vertebrata</taxon>
        <taxon>Euteleostomi</taxon>
        <taxon>Actinopterygii</taxon>
        <taxon>Neopterygii</taxon>
        <taxon>Teleostei</taxon>
        <taxon>Neoteleostei</taxon>
        <taxon>Acanthomorphata</taxon>
        <taxon>Eupercaria</taxon>
        <taxon>Perciformes</taxon>
        <taxon>Cottioidei</taxon>
        <taxon>Cottales</taxon>
        <taxon>Liparidae</taxon>
        <taxon>Liparis</taxon>
    </lineage>
</organism>
<accession>A0A4Z2GID3</accession>
<sequence>MRQEVNAVTSSSETPSSSPEPPRAVAYDDIVDLIKRSHDSLREDLGTLGGPALRSADVHQTRFLGRDTETRSACRWETFSLSSFNSFLLDSISSPFSLSSLSRCSFSRSMIRSCTSRGRRRRRRHDHFAFLDVQHVFEVGDLSVLSALLLVQP</sequence>
<proteinExistence type="predicted"/>
<name>A0A4Z2GID3_9TELE</name>
<evidence type="ECO:0000313" key="3">
    <source>
        <dbReference type="Proteomes" id="UP000314294"/>
    </source>
</evidence>
<evidence type="ECO:0000313" key="2">
    <source>
        <dbReference type="EMBL" id="TNN53139.1"/>
    </source>
</evidence>
<dbReference type="Proteomes" id="UP000314294">
    <property type="component" value="Unassembled WGS sequence"/>
</dbReference>
<dbReference type="AlphaFoldDB" id="A0A4Z2GID3"/>
<reference evidence="2 3" key="1">
    <citation type="submission" date="2019-03" db="EMBL/GenBank/DDBJ databases">
        <title>First draft genome of Liparis tanakae, snailfish: a comprehensive survey of snailfish specific genes.</title>
        <authorList>
            <person name="Kim W."/>
            <person name="Song I."/>
            <person name="Jeong J.-H."/>
            <person name="Kim D."/>
            <person name="Kim S."/>
            <person name="Ryu S."/>
            <person name="Song J.Y."/>
            <person name="Lee S.K."/>
        </authorList>
    </citation>
    <scope>NUCLEOTIDE SEQUENCE [LARGE SCALE GENOMIC DNA]</scope>
    <source>
        <tissue evidence="2">Muscle</tissue>
    </source>
</reference>
<comment type="caution">
    <text evidence="2">The sequence shown here is derived from an EMBL/GenBank/DDBJ whole genome shotgun (WGS) entry which is preliminary data.</text>
</comment>